<dbReference type="Proteomes" id="UP000608662">
    <property type="component" value="Unassembled WGS sequence"/>
</dbReference>
<reference evidence="1" key="1">
    <citation type="submission" date="2019-12" db="EMBL/GenBank/DDBJ databases">
        <title>Whole-genome sequence of Halomicrobium mukohataei pws1.</title>
        <authorList>
            <person name="Verma D.K."/>
            <person name="Gopal K."/>
            <person name="Prasad E.S."/>
        </authorList>
    </citation>
    <scope>NUCLEOTIDE SEQUENCE</scope>
    <source>
        <strain evidence="1">Pws1</strain>
    </source>
</reference>
<gene>
    <name evidence="1" type="ORF">GOC74_05095</name>
</gene>
<accession>A0A847U9V8</accession>
<dbReference type="EMBL" id="WOYG01000001">
    <property type="protein sequence ID" value="NLV09306.1"/>
    <property type="molecule type" value="Genomic_DNA"/>
</dbReference>
<organism evidence="1 2">
    <name type="scientific">Halomicrobium mukohataei</name>
    <dbReference type="NCBI Taxonomy" id="57705"/>
    <lineage>
        <taxon>Archaea</taxon>
        <taxon>Methanobacteriati</taxon>
        <taxon>Methanobacteriota</taxon>
        <taxon>Stenosarchaea group</taxon>
        <taxon>Halobacteria</taxon>
        <taxon>Halobacteriales</taxon>
        <taxon>Haloarculaceae</taxon>
        <taxon>Halomicrobium</taxon>
    </lineage>
</organism>
<protein>
    <submittedName>
        <fullName evidence="1">Uncharacterized protein</fullName>
    </submittedName>
</protein>
<comment type="caution">
    <text evidence="1">The sequence shown here is derived from an EMBL/GenBank/DDBJ whole genome shotgun (WGS) entry which is preliminary data.</text>
</comment>
<proteinExistence type="predicted"/>
<name>A0A847U9V8_9EURY</name>
<dbReference type="AlphaFoldDB" id="A0A847U9V8"/>
<evidence type="ECO:0000313" key="1">
    <source>
        <dbReference type="EMBL" id="NLV09306.1"/>
    </source>
</evidence>
<dbReference type="RefSeq" id="WP_170093190.1">
    <property type="nucleotide sequence ID" value="NZ_WOYG01000001.1"/>
</dbReference>
<sequence length="116" mass="13527">MSETESERGTLIHYVVRMKTQNLVGQANGWIKRLNRKDGWDVYLLPDDPSLGQLEQLDEDLRRLNEKVSEGGDREERMRIINARQQVRELLAMYRTYDSITVPINTRTNNAHAKEA</sequence>
<evidence type="ECO:0000313" key="2">
    <source>
        <dbReference type="Proteomes" id="UP000608662"/>
    </source>
</evidence>